<dbReference type="InterPro" id="IPR052164">
    <property type="entry name" value="Anthracycline_SecMetBiosynth"/>
</dbReference>
<dbReference type="PROSITE" id="PS51819">
    <property type="entry name" value="VOC"/>
    <property type="match status" value="2"/>
</dbReference>
<evidence type="ECO:0000313" key="2">
    <source>
        <dbReference type="EMBL" id="MBF4762125.1"/>
    </source>
</evidence>
<comment type="caution">
    <text evidence="2">The sequence shown here is derived from an EMBL/GenBank/DDBJ whole genome shotgun (WGS) entry which is preliminary data.</text>
</comment>
<evidence type="ECO:0000313" key="3">
    <source>
        <dbReference type="Proteomes" id="UP000640489"/>
    </source>
</evidence>
<gene>
    <name evidence="2" type="ORF">ISU07_03215</name>
</gene>
<organism evidence="2 3">
    <name type="scientific">Nocardioides islandensis</name>
    <dbReference type="NCBI Taxonomy" id="433663"/>
    <lineage>
        <taxon>Bacteria</taxon>
        <taxon>Bacillati</taxon>
        <taxon>Actinomycetota</taxon>
        <taxon>Actinomycetes</taxon>
        <taxon>Propionibacteriales</taxon>
        <taxon>Nocardioidaceae</taxon>
        <taxon>Nocardioides</taxon>
    </lineage>
</organism>
<keyword evidence="3" id="KW-1185">Reference proteome</keyword>
<dbReference type="Pfam" id="PF18029">
    <property type="entry name" value="Glyoxalase_6"/>
    <property type="match status" value="1"/>
</dbReference>
<dbReference type="InterPro" id="IPR041581">
    <property type="entry name" value="Glyoxalase_6"/>
</dbReference>
<dbReference type="Proteomes" id="UP000640489">
    <property type="component" value="Unassembled WGS sequence"/>
</dbReference>
<dbReference type="PANTHER" id="PTHR33993:SF14">
    <property type="entry name" value="GB|AAF24581.1"/>
    <property type="match status" value="1"/>
</dbReference>
<dbReference type="Gene3D" id="3.10.180.10">
    <property type="entry name" value="2,3-Dihydroxybiphenyl 1,2-Dioxygenase, domain 1"/>
    <property type="match status" value="2"/>
</dbReference>
<dbReference type="Pfam" id="PF00903">
    <property type="entry name" value="Glyoxalase"/>
    <property type="match status" value="1"/>
</dbReference>
<dbReference type="InterPro" id="IPR004360">
    <property type="entry name" value="Glyas_Fos-R_dOase_dom"/>
</dbReference>
<dbReference type="PANTHER" id="PTHR33993">
    <property type="entry name" value="GLYOXALASE-RELATED"/>
    <property type="match status" value="1"/>
</dbReference>
<feature type="domain" description="VOC" evidence="1">
    <location>
        <begin position="140"/>
        <end position="259"/>
    </location>
</feature>
<dbReference type="InterPro" id="IPR029068">
    <property type="entry name" value="Glyas_Bleomycin-R_OHBP_Dase"/>
</dbReference>
<name>A0A930VC55_9ACTN</name>
<reference evidence="2" key="1">
    <citation type="submission" date="2020-11" db="EMBL/GenBank/DDBJ databases">
        <title>Nocardioides sp. nov., isolated from Soil of Cynanchum wilfordii Hemsley rhizosphere.</title>
        <authorList>
            <person name="Lee J.-S."/>
            <person name="Suh M.K."/>
            <person name="Kim J.-S."/>
        </authorList>
    </citation>
    <scope>NUCLEOTIDE SEQUENCE</scope>
    <source>
        <strain evidence="2">KCTC 19275</strain>
    </source>
</reference>
<proteinExistence type="predicted"/>
<sequence>MAVFDTYTQGTPNWVELVTPDQRGAAEFYGALFGWQMVENPLDDGHVYIVGSLQGDAVAGITFQLPELAGHPAFWNVFLAADDVDAVAARVGPAGGVVEAEPFDFFDFGRTARIQDPTGARVGLWQPRSTQTVRANEPGTPIWNELLTPDIGRASQFYSDVLGVSADTHPVPWATVPTYTTFSSAGRQVAGVAPVADGALEEAPPHWNVYFNVVDADESVAQAEALGAKLIVPAYDLEGTGRMATLTDPHGALFCLMAG</sequence>
<dbReference type="RefSeq" id="WP_194705271.1">
    <property type="nucleotide sequence ID" value="NZ_JADKPN010000001.1"/>
</dbReference>
<feature type="domain" description="VOC" evidence="1">
    <location>
        <begin position="11"/>
        <end position="127"/>
    </location>
</feature>
<accession>A0A930VC55</accession>
<dbReference type="EMBL" id="JADKPN010000001">
    <property type="protein sequence ID" value="MBF4762125.1"/>
    <property type="molecule type" value="Genomic_DNA"/>
</dbReference>
<dbReference type="SUPFAM" id="SSF54593">
    <property type="entry name" value="Glyoxalase/Bleomycin resistance protein/Dihydroxybiphenyl dioxygenase"/>
    <property type="match status" value="2"/>
</dbReference>
<dbReference type="CDD" id="cd07247">
    <property type="entry name" value="SgaA_N_like"/>
    <property type="match status" value="2"/>
</dbReference>
<evidence type="ECO:0000259" key="1">
    <source>
        <dbReference type="PROSITE" id="PS51819"/>
    </source>
</evidence>
<dbReference type="InterPro" id="IPR037523">
    <property type="entry name" value="VOC_core"/>
</dbReference>
<protein>
    <submittedName>
        <fullName evidence="2">VOC family protein</fullName>
    </submittedName>
</protein>
<dbReference type="AlphaFoldDB" id="A0A930VC55"/>